<sequence>MANSGKTVAESGLHCNHQISVTAKVTPSDFQDSREIKKKIIKHKKVKAKYAYPLSRGGIGVHIENQADKEKLLQRWPEGSFQKNTDSLIVHENKPKPLHTLRNKRNIPTRCFQCQEFGHIAAICKKVNFCENCAEPHEGKCKNKQNHFCGNVVQSKMEWTEWMIADKLTVKNESEYRVNAFVSRSITRAINEKIVTYKCEKSHRWPGIPSTNSK</sequence>
<dbReference type="EMBL" id="CP111017">
    <property type="protein sequence ID" value="WAR07973.1"/>
    <property type="molecule type" value="Genomic_DNA"/>
</dbReference>
<accession>A0ABY7EH30</accession>
<reference evidence="2" key="1">
    <citation type="submission" date="2022-11" db="EMBL/GenBank/DDBJ databases">
        <title>Centuries of genome instability and evolution in soft-shell clam transmissible cancer (bioRxiv).</title>
        <authorList>
            <person name="Hart S.F.M."/>
            <person name="Yonemitsu M.A."/>
            <person name="Giersch R.M."/>
            <person name="Beal B.F."/>
            <person name="Arriagada G."/>
            <person name="Davis B.W."/>
            <person name="Ostrander E.A."/>
            <person name="Goff S.P."/>
            <person name="Metzger M.J."/>
        </authorList>
    </citation>
    <scope>NUCLEOTIDE SEQUENCE</scope>
    <source>
        <strain evidence="2">MELC-2E11</strain>
        <tissue evidence="2">Siphon/mantle</tissue>
    </source>
</reference>
<evidence type="ECO:0000259" key="1">
    <source>
        <dbReference type="SMART" id="SM00343"/>
    </source>
</evidence>
<proteinExistence type="predicted"/>
<evidence type="ECO:0000313" key="3">
    <source>
        <dbReference type="Proteomes" id="UP001164746"/>
    </source>
</evidence>
<organism evidence="2 3">
    <name type="scientific">Mya arenaria</name>
    <name type="common">Soft-shell clam</name>
    <dbReference type="NCBI Taxonomy" id="6604"/>
    <lineage>
        <taxon>Eukaryota</taxon>
        <taxon>Metazoa</taxon>
        <taxon>Spiralia</taxon>
        <taxon>Lophotrochozoa</taxon>
        <taxon>Mollusca</taxon>
        <taxon>Bivalvia</taxon>
        <taxon>Autobranchia</taxon>
        <taxon>Heteroconchia</taxon>
        <taxon>Euheterodonta</taxon>
        <taxon>Imparidentia</taxon>
        <taxon>Neoheterodontei</taxon>
        <taxon>Myida</taxon>
        <taxon>Myoidea</taxon>
        <taxon>Myidae</taxon>
        <taxon>Mya</taxon>
    </lineage>
</organism>
<feature type="domain" description="CCHC-type" evidence="1">
    <location>
        <begin position="110"/>
        <end position="126"/>
    </location>
</feature>
<gene>
    <name evidence="2" type="ORF">MAR_017931</name>
</gene>
<dbReference type="SMART" id="SM00343">
    <property type="entry name" value="ZnF_C2HC"/>
    <property type="match status" value="1"/>
</dbReference>
<name>A0ABY7EH30_MYAAR</name>
<protein>
    <recommendedName>
        <fullName evidence="1">CCHC-type domain-containing protein</fullName>
    </recommendedName>
</protein>
<dbReference type="Proteomes" id="UP001164746">
    <property type="component" value="Chromosome 6"/>
</dbReference>
<dbReference type="InterPro" id="IPR001878">
    <property type="entry name" value="Znf_CCHC"/>
</dbReference>
<keyword evidence="3" id="KW-1185">Reference proteome</keyword>
<evidence type="ECO:0000313" key="2">
    <source>
        <dbReference type="EMBL" id="WAR07973.1"/>
    </source>
</evidence>